<name>A0A5D4HCQ8_9SPHI</name>
<keyword evidence="2" id="KW-0732">Signal</keyword>
<sequence>MLILKKYLLLLLINLTLSTAFAKISLPSIFSDNMVLQQNSNVSIWGKAKANVNVIVHTSWNNQKYTTMSGADGSWKLSVVSTKAGGPYEIKISDGEEVLLNNVLLGEVWLCSGQSNMEMPVKGFRNQPTLNSADILLDADNPEIRLIRYDKALSRTPQYDCKSTSWQISDAQSTKEFSAVGYQFAQELQRKLKVPIGMIMSTWGGTKIEAWMPENALKSFPDIKIPNIADTAKITKNDPSVLYNAMVNPFLGYGIKGMLWYQGEANRSNYEQYDELMETMVKSWRKAWDIGEWPFYYVQIAPFKYDSTDESAFLREAQWKASTQIPNAGMVVSIDVGAENFIHPPDKTTISKRLVYWAMGNTYGMKGLAFATPVYKSHKINKDAVTISFSHAENGLTSFGKNLSAFEIAGEDKVFHPAKAKITGAGVVVQSENVKMPVAVRYAFKDWVVGDLFNNEGLPVSSFRTDNW</sequence>
<protein>
    <submittedName>
        <fullName evidence="4">Sialate O-acetylesterase</fullName>
    </submittedName>
</protein>
<proteinExistence type="predicted"/>
<dbReference type="GO" id="GO:0005975">
    <property type="term" value="P:carbohydrate metabolic process"/>
    <property type="evidence" value="ECO:0007669"/>
    <property type="project" value="TreeGrafter"/>
</dbReference>
<dbReference type="PANTHER" id="PTHR22901:SF0">
    <property type="entry name" value="SIALATE O-ACETYLESTERASE"/>
    <property type="match status" value="1"/>
</dbReference>
<dbReference type="SUPFAM" id="SSF52266">
    <property type="entry name" value="SGNH hydrolase"/>
    <property type="match status" value="1"/>
</dbReference>
<dbReference type="GO" id="GO:0001681">
    <property type="term" value="F:sialate O-acetylesterase activity"/>
    <property type="evidence" value="ECO:0007669"/>
    <property type="project" value="InterPro"/>
</dbReference>
<dbReference type="AlphaFoldDB" id="A0A5D4HCQ8"/>
<evidence type="ECO:0000256" key="1">
    <source>
        <dbReference type="ARBA" id="ARBA00022801"/>
    </source>
</evidence>
<evidence type="ECO:0000259" key="3">
    <source>
        <dbReference type="Pfam" id="PF03629"/>
    </source>
</evidence>
<evidence type="ECO:0000313" key="5">
    <source>
        <dbReference type="Proteomes" id="UP000322362"/>
    </source>
</evidence>
<feature type="domain" description="Sialate O-acetylesterase" evidence="3">
    <location>
        <begin position="107"/>
        <end position="339"/>
    </location>
</feature>
<dbReference type="InterPro" id="IPR036514">
    <property type="entry name" value="SGNH_hydro_sf"/>
</dbReference>
<feature type="chain" id="PRO_5023055528" evidence="2">
    <location>
        <begin position="23"/>
        <end position="468"/>
    </location>
</feature>
<evidence type="ECO:0000256" key="2">
    <source>
        <dbReference type="SAM" id="SignalP"/>
    </source>
</evidence>
<dbReference type="InterPro" id="IPR039329">
    <property type="entry name" value="SIAE"/>
</dbReference>
<comment type="caution">
    <text evidence="4">The sequence shown here is derived from an EMBL/GenBank/DDBJ whole genome shotgun (WGS) entry which is preliminary data.</text>
</comment>
<dbReference type="Proteomes" id="UP000322362">
    <property type="component" value="Unassembled WGS sequence"/>
</dbReference>
<dbReference type="InterPro" id="IPR005181">
    <property type="entry name" value="SASA"/>
</dbReference>
<accession>A0A5D4HCQ8</accession>
<keyword evidence="1" id="KW-0378">Hydrolase</keyword>
<organism evidence="4 5">
    <name type="scientific">Sphingobacterium phlebotomi</name>
    <dbReference type="NCBI Taxonomy" id="2605433"/>
    <lineage>
        <taxon>Bacteria</taxon>
        <taxon>Pseudomonadati</taxon>
        <taxon>Bacteroidota</taxon>
        <taxon>Sphingobacteriia</taxon>
        <taxon>Sphingobacteriales</taxon>
        <taxon>Sphingobacteriaceae</taxon>
        <taxon>Sphingobacterium</taxon>
    </lineage>
</organism>
<evidence type="ECO:0000313" key="4">
    <source>
        <dbReference type="EMBL" id="TYR37325.1"/>
    </source>
</evidence>
<dbReference type="EMBL" id="VTAV01000002">
    <property type="protein sequence ID" value="TYR37325.1"/>
    <property type="molecule type" value="Genomic_DNA"/>
</dbReference>
<dbReference type="PANTHER" id="PTHR22901">
    <property type="entry name" value="SIALATE O-ACETYLESTERASE"/>
    <property type="match status" value="1"/>
</dbReference>
<feature type="signal peptide" evidence="2">
    <location>
        <begin position="1"/>
        <end position="22"/>
    </location>
</feature>
<reference evidence="4 5" key="1">
    <citation type="submission" date="2019-08" db="EMBL/GenBank/DDBJ databases">
        <title>Phlebobacter frassis gen. nov. sp. nov., a new member of family Sphingobacteriaceae isolated from sand fly rearing media.</title>
        <authorList>
            <person name="Kakumanu M.L."/>
            <person name="Marayati B.F."/>
            <person name="Wada-Katsumata A."/>
            <person name="Wasserberg G."/>
            <person name="Schal C."/>
            <person name="Apperson C.S."/>
            <person name="Ponnusamy L."/>
        </authorList>
    </citation>
    <scope>NUCLEOTIDE SEQUENCE [LARGE SCALE GENOMIC DNA]</scope>
    <source>
        <strain evidence="4 5">SSI9</strain>
    </source>
</reference>
<gene>
    <name evidence="4" type="ORF">FXV77_04765</name>
</gene>
<dbReference type="Gene3D" id="3.40.50.1110">
    <property type="entry name" value="SGNH hydrolase"/>
    <property type="match status" value="1"/>
</dbReference>
<keyword evidence="5" id="KW-1185">Reference proteome</keyword>
<dbReference type="Pfam" id="PF03629">
    <property type="entry name" value="SASA"/>
    <property type="match status" value="1"/>
</dbReference>
<dbReference type="RefSeq" id="WP_148918068.1">
    <property type="nucleotide sequence ID" value="NZ_VTAV01000002.1"/>
</dbReference>